<feature type="signal peptide" evidence="1">
    <location>
        <begin position="1"/>
        <end position="31"/>
    </location>
</feature>
<dbReference type="Gene3D" id="2.80.10.50">
    <property type="match status" value="1"/>
</dbReference>
<dbReference type="SUPFAM" id="SSF50370">
    <property type="entry name" value="Ricin B-like lectins"/>
    <property type="match status" value="1"/>
</dbReference>
<evidence type="ECO:0000313" key="2">
    <source>
        <dbReference type="EMBL" id="TWF77916.1"/>
    </source>
</evidence>
<feature type="chain" id="PRO_5038496050" evidence="1">
    <location>
        <begin position="32"/>
        <end position="176"/>
    </location>
</feature>
<keyword evidence="1" id="KW-0732">Signal</keyword>
<dbReference type="InterPro" id="IPR035992">
    <property type="entry name" value="Ricin_B-like_lectins"/>
</dbReference>
<dbReference type="AlphaFoldDB" id="A0A561SSR8"/>
<evidence type="ECO:0000256" key="1">
    <source>
        <dbReference type="SAM" id="SignalP"/>
    </source>
</evidence>
<protein>
    <submittedName>
        <fullName evidence="2">Uncharacterized protein</fullName>
    </submittedName>
</protein>
<dbReference type="PROSITE" id="PS50231">
    <property type="entry name" value="RICIN_B_LECTIN"/>
    <property type="match status" value="1"/>
</dbReference>
<evidence type="ECO:0000313" key="3">
    <source>
        <dbReference type="Proteomes" id="UP000321261"/>
    </source>
</evidence>
<keyword evidence="3" id="KW-1185">Reference proteome</keyword>
<comment type="caution">
    <text evidence="2">The sequence shown here is derived from an EMBL/GenBank/DDBJ whole genome shotgun (WGS) entry which is preliminary data.</text>
</comment>
<proteinExistence type="predicted"/>
<dbReference type="EMBL" id="VIWU01000001">
    <property type="protein sequence ID" value="TWF77916.1"/>
    <property type="molecule type" value="Genomic_DNA"/>
</dbReference>
<dbReference type="OrthoDB" id="9765571at2"/>
<gene>
    <name evidence="2" type="ORF">FHX44_113832</name>
</gene>
<sequence>MLANRRSRLIAKFLAASALAGSALLSPAAGAASAAMTTPGANQVPPDRVVTLINKQGQVLEDSFGTLTLGFRNNSDDEKWIKDYRTVDGSIVRLENVASGRCVFAPQQSSLISKVTMGECNLTNRAHNEWRITPQPGGHESYTTYFGKPKGLAITSFNNLNLQQLSGTENQLFREG</sequence>
<accession>A0A561SSR8</accession>
<name>A0A561SSR8_9PSEU</name>
<dbReference type="Proteomes" id="UP000321261">
    <property type="component" value="Unassembled WGS sequence"/>
</dbReference>
<reference evidence="2 3" key="1">
    <citation type="submission" date="2019-06" db="EMBL/GenBank/DDBJ databases">
        <title>Sequencing the genomes of 1000 actinobacteria strains.</title>
        <authorList>
            <person name="Klenk H.-P."/>
        </authorList>
    </citation>
    <scope>NUCLEOTIDE SEQUENCE [LARGE SCALE GENOMIC DNA]</scope>
    <source>
        <strain evidence="2 3">DSM 45671</strain>
    </source>
</reference>
<dbReference type="RefSeq" id="WP_147257006.1">
    <property type="nucleotide sequence ID" value="NZ_VIWU01000001.1"/>
</dbReference>
<dbReference type="CDD" id="cd00161">
    <property type="entry name" value="beta-trefoil_Ricin-like"/>
    <property type="match status" value="1"/>
</dbReference>
<organism evidence="2 3">
    <name type="scientific">Pseudonocardia hierapolitana</name>
    <dbReference type="NCBI Taxonomy" id="1128676"/>
    <lineage>
        <taxon>Bacteria</taxon>
        <taxon>Bacillati</taxon>
        <taxon>Actinomycetota</taxon>
        <taxon>Actinomycetes</taxon>
        <taxon>Pseudonocardiales</taxon>
        <taxon>Pseudonocardiaceae</taxon>
        <taxon>Pseudonocardia</taxon>
    </lineage>
</organism>